<dbReference type="Proteomes" id="UP001189429">
    <property type="component" value="Unassembled WGS sequence"/>
</dbReference>
<feature type="transmembrane region" description="Helical" evidence="1">
    <location>
        <begin position="295"/>
        <end position="315"/>
    </location>
</feature>
<name>A0ABN9Q8G0_9DINO</name>
<keyword evidence="1" id="KW-1133">Transmembrane helix</keyword>
<accession>A0ABN9Q8G0</accession>
<feature type="transmembrane region" description="Helical" evidence="1">
    <location>
        <begin position="97"/>
        <end position="122"/>
    </location>
</feature>
<evidence type="ECO:0000256" key="1">
    <source>
        <dbReference type="SAM" id="Phobius"/>
    </source>
</evidence>
<feature type="transmembrane region" description="Helical" evidence="1">
    <location>
        <begin position="24"/>
        <end position="46"/>
    </location>
</feature>
<protein>
    <recommendedName>
        <fullName evidence="4">Glycerophosphocholine acyltransferase 1</fullName>
    </recommendedName>
</protein>
<reference evidence="2" key="1">
    <citation type="submission" date="2023-10" db="EMBL/GenBank/DDBJ databases">
        <authorList>
            <person name="Chen Y."/>
            <person name="Shah S."/>
            <person name="Dougan E. K."/>
            <person name="Thang M."/>
            <person name="Chan C."/>
        </authorList>
    </citation>
    <scope>NUCLEOTIDE SEQUENCE [LARGE SCALE GENOMIC DNA]</scope>
</reference>
<feature type="transmembrane region" description="Helical" evidence="1">
    <location>
        <begin position="205"/>
        <end position="227"/>
    </location>
</feature>
<dbReference type="EMBL" id="CAUYUJ010002725">
    <property type="protein sequence ID" value="CAK0802097.1"/>
    <property type="molecule type" value="Genomic_DNA"/>
</dbReference>
<evidence type="ECO:0008006" key="4">
    <source>
        <dbReference type="Google" id="ProtNLM"/>
    </source>
</evidence>
<evidence type="ECO:0000313" key="3">
    <source>
        <dbReference type="Proteomes" id="UP001189429"/>
    </source>
</evidence>
<feature type="transmembrane region" description="Helical" evidence="1">
    <location>
        <begin position="165"/>
        <end position="185"/>
    </location>
</feature>
<feature type="transmembrane region" description="Helical" evidence="1">
    <location>
        <begin position="239"/>
        <end position="262"/>
    </location>
</feature>
<proteinExistence type="predicted"/>
<comment type="caution">
    <text evidence="2">The sequence shown here is derived from an EMBL/GenBank/DDBJ whole genome shotgun (WGS) entry which is preliminary data.</text>
</comment>
<feature type="transmembrane region" description="Helical" evidence="1">
    <location>
        <begin position="335"/>
        <end position="356"/>
    </location>
</feature>
<keyword evidence="1" id="KW-0812">Transmembrane</keyword>
<organism evidence="2 3">
    <name type="scientific">Prorocentrum cordatum</name>
    <dbReference type="NCBI Taxonomy" id="2364126"/>
    <lineage>
        <taxon>Eukaryota</taxon>
        <taxon>Sar</taxon>
        <taxon>Alveolata</taxon>
        <taxon>Dinophyceae</taxon>
        <taxon>Prorocentrales</taxon>
        <taxon>Prorocentraceae</taxon>
        <taxon>Prorocentrum</taxon>
    </lineage>
</organism>
<sequence>MVVHASVVIMASEQGAPPKGRRPAISLVAGVMRIVMISLVLFPAFAPVWMGYGWSGYGQDNTTSESISHLSLINTCNGVIDASYFPHPDWDAWGDTYHFRIIASTITSLLVAVCAAVGLKYVPTASVFVIHARCWLLLNWLLALGWNFGRAYQWCDTRSPNPGTWLWNIRQVVWASSATYLSFLLRMRIAALQRAQGEESHLKRISAVIALQCVVLLGVSACVVVRLTTAVSQDWFGTLAQTLLSIILALTVVGLAIAVHAFRNPLRVARNVAQQTVGRRGEEAQRSYRTVRRQLMATLFCGVTSTLALGTEFASHVLYVYHRDEHDYIYEIFKTFFYGFDLVANAVVVLLLSGLVRVHEPSRVVAQCTANSAKPCTDASGSQEWDDKVKELSERGITLGALLGFYAGLGQRYMPHFNPDVHSTADVVRQAVIPLTAGNSAFGPCALSTQLMGGASIRAERMVTHAWSNKFADLIAAIVADALGLITYEAVLPRLKPAELPVLMKELHQRGFLGISYWVCAACVNQHAGICGANPGQQQDPVSGRVHPVCSCNHPKFWNSTPPLRFDGEGVLCEMNKFDDMMLYLSSNDPSFRQVIAIDREFDLFKRAWCVSEIHLAHSSYINAAVKFHTHKSLELHQNMLMNLRVQDMESSRPEDKAMILGKIDNLDDFNETLRWIVLDEDTGIFANCQDSLQASGNLGKIVRTTLYSNSSAPSTPSSFFACVARTPSPSV</sequence>
<feature type="transmembrane region" description="Helical" evidence="1">
    <location>
        <begin position="134"/>
        <end position="153"/>
    </location>
</feature>
<keyword evidence="3" id="KW-1185">Reference proteome</keyword>
<evidence type="ECO:0000313" key="2">
    <source>
        <dbReference type="EMBL" id="CAK0802097.1"/>
    </source>
</evidence>
<gene>
    <name evidence="2" type="ORF">PCOR1329_LOCUS9724</name>
</gene>
<keyword evidence="1" id="KW-0472">Membrane</keyword>